<evidence type="ECO:0000313" key="1">
    <source>
        <dbReference type="EMBL" id="GJA54741.1"/>
    </source>
</evidence>
<gene>
    <name evidence="1" type="ORF">KAM348_21640</name>
</gene>
<comment type="caution">
    <text evidence="1">The sequence shown here is derived from an EMBL/GenBank/DDBJ whole genome shotgun (WGS) entry which is preliminary data.</text>
</comment>
<reference evidence="1" key="1">
    <citation type="submission" date="2021-07" db="EMBL/GenBank/DDBJ databases">
        <title>Draft genome sequence of carbapenem-resistant Aeromonas spp. in Japan.</title>
        <authorList>
            <person name="Maehana S."/>
            <person name="Suzuki M."/>
            <person name="Kitasato H."/>
        </authorList>
    </citation>
    <scope>NUCLEOTIDE SEQUENCE</scope>
    <source>
        <strain evidence="1">KAM348</strain>
    </source>
</reference>
<dbReference type="InterPro" id="IPR003458">
    <property type="entry name" value="Phage_T4_Gp38_tail_assem"/>
</dbReference>
<dbReference type="PANTHER" id="PTHR34413:SF2">
    <property type="entry name" value="PROPHAGE TAIL FIBER ASSEMBLY PROTEIN HOMOLOG TFAE-RELATED"/>
    <property type="match status" value="1"/>
</dbReference>
<name>A0AAI9KRT3_AERCA</name>
<dbReference type="AlphaFoldDB" id="A0AAI9KRT3"/>
<evidence type="ECO:0000313" key="2">
    <source>
        <dbReference type="Proteomes" id="UP000887009"/>
    </source>
</evidence>
<accession>A0AAI9KRT3</accession>
<protein>
    <recommendedName>
        <fullName evidence="3">Tail fiber assembly protein</fullName>
    </recommendedName>
</protein>
<dbReference type="Pfam" id="PF02413">
    <property type="entry name" value="Caudo_TAP"/>
    <property type="match status" value="1"/>
</dbReference>
<proteinExistence type="predicted"/>
<dbReference type="EMBL" id="BPNL01000022">
    <property type="protein sequence ID" value="GJA54741.1"/>
    <property type="molecule type" value="Genomic_DNA"/>
</dbReference>
<evidence type="ECO:0008006" key="3">
    <source>
        <dbReference type="Google" id="ProtNLM"/>
    </source>
</evidence>
<dbReference type="RefSeq" id="WP_223919910.1">
    <property type="nucleotide sequence ID" value="NZ_AP024940.1"/>
</dbReference>
<dbReference type="Proteomes" id="UP000887009">
    <property type="component" value="Unassembled WGS sequence"/>
</dbReference>
<sequence>MNEPIVVWGEDGFASSSGWATVYATHPATGELLSQQQAWVSVGTGLPAGAYLDEPDQAAPGKAIVRSQTGWESVDDYRGQTAYDKRTRQSVVIKELGELPLALTLTPPSSPFDVWDADLLRWVKDQEQEDAVQAQQAQQQRQALMSEASQEIAVLTDALDPDVISEPSADDQVKLIAWKAYRVALSKVDQQAGYPHAIEWPPRPGDPATE</sequence>
<organism evidence="1 2">
    <name type="scientific">Aeromonas caviae</name>
    <name type="common">Aeromonas punctata</name>
    <dbReference type="NCBI Taxonomy" id="648"/>
    <lineage>
        <taxon>Bacteria</taxon>
        <taxon>Pseudomonadati</taxon>
        <taxon>Pseudomonadota</taxon>
        <taxon>Gammaproteobacteria</taxon>
        <taxon>Aeromonadales</taxon>
        <taxon>Aeromonadaceae</taxon>
        <taxon>Aeromonas</taxon>
    </lineage>
</organism>
<dbReference type="PANTHER" id="PTHR34413">
    <property type="entry name" value="PROPHAGE TAIL FIBER ASSEMBLY PROTEIN HOMOLOG TFAE-RELATED-RELATED"/>
    <property type="match status" value="1"/>
</dbReference>
<dbReference type="InterPro" id="IPR051220">
    <property type="entry name" value="TFA_Chaperone"/>
</dbReference>